<dbReference type="PANTHER" id="PTHR28086">
    <property type="entry name" value="UPF0662 PROTEIN YPL260W"/>
    <property type="match status" value="1"/>
</dbReference>
<organism evidence="1 2">
    <name type="scientific">Trichosporon asahii var. asahii (strain ATCC 90039 / CBS 2479 / JCM 2466 / KCTC 7840 / NBRC 103889/ NCYC 2677 / UAMH 7654)</name>
    <name type="common">Yeast</name>
    <dbReference type="NCBI Taxonomy" id="1186058"/>
    <lineage>
        <taxon>Eukaryota</taxon>
        <taxon>Fungi</taxon>
        <taxon>Dikarya</taxon>
        <taxon>Basidiomycota</taxon>
        <taxon>Agaricomycotina</taxon>
        <taxon>Tremellomycetes</taxon>
        <taxon>Trichosporonales</taxon>
        <taxon>Trichosporonaceae</taxon>
        <taxon>Trichosporon</taxon>
    </lineage>
</organism>
<protein>
    <submittedName>
        <fullName evidence="1">Uncharacterized protein</fullName>
    </submittedName>
</protein>
<accession>J8TZ68</accession>
<proteinExistence type="predicted"/>
<dbReference type="PANTHER" id="PTHR28086:SF1">
    <property type="entry name" value="CU(2+) SUPPRESSING AND BLEOMYCIN SENSITIVE PROTEIN 1"/>
    <property type="match status" value="1"/>
</dbReference>
<dbReference type="OrthoDB" id="2011986at2759"/>
<dbReference type="AlphaFoldDB" id="J8TZ68"/>
<dbReference type="RefSeq" id="XP_014184403.1">
    <property type="nucleotide sequence ID" value="XM_014328928.1"/>
</dbReference>
<dbReference type="EMBL" id="ALBS01000009">
    <property type="protein sequence ID" value="EJT53080.1"/>
    <property type="molecule type" value="Genomic_DNA"/>
</dbReference>
<reference evidence="1 2" key="1">
    <citation type="journal article" date="2012" name="Eukaryot. Cell">
        <title>Draft genome sequence of CBS 2479, the standard type strain of Trichosporon asahii.</title>
        <authorList>
            <person name="Yang R.Y."/>
            <person name="Li H.T."/>
            <person name="Zhu H."/>
            <person name="Zhou G.P."/>
            <person name="Wang M."/>
            <person name="Wang L."/>
        </authorList>
    </citation>
    <scope>NUCLEOTIDE SEQUENCE [LARGE SCALE GENOMIC DNA]</scope>
    <source>
        <strain evidence="2">ATCC 90039 / CBS 2479 / JCM 2466 / KCTC 7840 / NCYC 2677 / UAMH 7654</strain>
    </source>
</reference>
<evidence type="ECO:0000313" key="2">
    <source>
        <dbReference type="Proteomes" id="UP000002748"/>
    </source>
</evidence>
<dbReference type="Proteomes" id="UP000002748">
    <property type="component" value="Unassembled WGS sequence"/>
</dbReference>
<evidence type="ECO:0000313" key="1">
    <source>
        <dbReference type="EMBL" id="EJT53080.1"/>
    </source>
</evidence>
<dbReference type="GO" id="GO:0005634">
    <property type="term" value="C:nucleus"/>
    <property type="evidence" value="ECO:0007669"/>
    <property type="project" value="TreeGrafter"/>
</dbReference>
<comment type="caution">
    <text evidence="1">The sequence shown here is derived from an EMBL/GenBank/DDBJ whole genome shotgun (WGS) entry which is preliminary data.</text>
</comment>
<name>J8TZ68_TRIAS</name>
<dbReference type="KEGG" id="tasa:A1Q1_00087"/>
<dbReference type="InterPro" id="IPR018810">
    <property type="entry name" value="UPF0662"/>
</dbReference>
<sequence>MPRPTTTHHNSPRHFYIILQQPSTRPFDPHPPSALDSNPDSADCIPVPRHSSSVLSVHSSVICHPKHYLHPRQSKTAFATVQGSKPSPSVRAAGGPYLNPLLLISTFCHSSERAPHVVQHGSPGMSYTLAHCKTDGHRGLTTLQEELPILEAFINIRNRLTALKKDSTRFIRAQDVMSIYNQIIKQLTKLNAIREEASESALQSNPSNPPKSTYEPNRVDTIIADVFSLISLMFLTVGKSRESPAVYCQIASMRQILSHMDESGVYTEAYLQGFRDRLEELKTIIKNDREEGRHPEPVLKYMQKKLEGTEAILNELMESLSVLSIELVPIHNRLVAIRKQLTALATEPKVNKAELKAILEELRKIDSKRVDGKFLGPGGSSVPEGQALLSGLIDSCFDIVQDIKAREHEENVSPPLKPIWERLTTMKQQLEQLTLTHRWTLRETDLYNYLLSLREIDSMRVDGKFVDADGNKAEGQYLLLYLLRRCYGLIYRLMSESEPISEELMPIANKLSTIKKCLNEVHKYGGPYSPRDLYPYHLALHQIDSIRKDGKFHADDGSVPEGQAILNAQLSEAHELLEMLKESMSEDDDDDE</sequence>
<dbReference type="GeneID" id="25983601"/>
<dbReference type="HOGENOM" id="CLU_026648_1_0_1"/>
<dbReference type="VEuPathDB" id="FungiDB:A1Q1_00087"/>
<dbReference type="Pfam" id="PF10303">
    <property type="entry name" value="DUF2408"/>
    <property type="match status" value="2"/>
</dbReference>
<dbReference type="GO" id="GO:0005737">
    <property type="term" value="C:cytoplasm"/>
    <property type="evidence" value="ECO:0007669"/>
    <property type="project" value="TreeGrafter"/>
</dbReference>
<gene>
    <name evidence="1" type="ORF">A1Q1_00087</name>
</gene>